<dbReference type="PANTHER" id="PTHR30509">
    <property type="entry name" value="P-HYDROXYBENZOIC ACID EFFLUX PUMP SUBUNIT-RELATED"/>
    <property type="match status" value="1"/>
</dbReference>
<reference evidence="7 8" key="1">
    <citation type="submission" date="2020-07" db="EMBL/GenBank/DDBJ databases">
        <title>Definition of the novel symbiovar canariense within Mesorhizobium novociceri, a new species of genus Mesorhizobium nodulating Cicer canariense in the Caldera de Taburiente National Park (La Palma, Canary Islands).</title>
        <authorList>
            <person name="Leon-Barrios M."/>
            <person name="Perez-Yepez J."/>
            <person name="Flores-Felix J.D."/>
            <person name="Ramirez-Baena M.H."/>
            <person name="Pulido-Suarez L."/>
            <person name="Igual J.M."/>
            <person name="Velazquez E."/>
            <person name="Peix A."/>
        </authorList>
    </citation>
    <scope>NUCLEOTIDE SEQUENCE [LARGE SCALE GENOMIC DNA]</scope>
    <source>
        <strain evidence="7 8">CCANP35</strain>
    </source>
</reference>
<gene>
    <name evidence="7" type="ORF">H0241_29845</name>
</gene>
<dbReference type="GO" id="GO:0022857">
    <property type="term" value="F:transmembrane transporter activity"/>
    <property type="evidence" value="ECO:0007669"/>
    <property type="project" value="InterPro"/>
</dbReference>
<evidence type="ECO:0000256" key="2">
    <source>
        <dbReference type="ARBA" id="ARBA00022475"/>
    </source>
</evidence>
<dbReference type="InterPro" id="IPR006726">
    <property type="entry name" value="PHBA_efflux_AaeB/fusaric-R"/>
</dbReference>
<evidence type="ECO:0000256" key="3">
    <source>
        <dbReference type="ARBA" id="ARBA00022692"/>
    </source>
</evidence>
<proteinExistence type="predicted"/>
<feature type="transmembrane region" description="Helical" evidence="6">
    <location>
        <begin position="419"/>
        <end position="436"/>
    </location>
</feature>
<dbReference type="AlphaFoldDB" id="A0A838BDT2"/>
<feature type="transmembrane region" description="Helical" evidence="6">
    <location>
        <begin position="94"/>
        <end position="111"/>
    </location>
</feature>
<evidence type="ECO:0000313" key="8">
    <source>
        <dbReference type="Proteomes" id="UP000558284"/>
    </source>
</evidence>
<protein>
    <submittedName>
        <fullName evidence="7">FUSC family protein</fullName>
    </submittedName>
</protein>
<dbReference type="Proteomes" id="UP000558284">
    <property type="component" value="Unassembled WGS sequence"/>
</dbReference>
<evidence type="ECO:0000256" key="6">
    <source>
        <dbReference type="SAM" id="Phobius"/>
    </source>
</evidence>
<keyword evidence="3 6" id="KW-0812">Transmembrane</keyword>
<evidence type="ECO:0000256" key="5">
    <source>
        <dbReference type="ARBA" id="ARBA00023136"/>
    </source>
</evidence>
<keyword evidence="5 6" id="KW-0472">Membrane</keyword>
<feature type="transmembrane region" description="Helical" evidence="6">
    <location>
        <begin position="67"/>
        <end position="88"/>
    </location>
</feature>
<evidence type="ECO:0000256" key="4">
    <source>
        <dbReference type="ARBA" id="ARBA00022989"/>
    </source>
</evidence>
<keyword evidence="4 6" id="KW-1133">Transmembrane helix</keyword>
<dbReference type="Pfam" id="PF04632">
    <property type="entry name" value="FUSC"/>
    <property type="match status" value="1"/>
</dbReference>
<keyword evidence="8" id="KW-1185">Reference proteome</keyword>
<feature type="transmembrane region" description="Helical" evidence="6">
    <location>
        <begin position="472"/>
        <end position="493"/>
    </location>
</feature>
<feature type="transmembrane region" description="Helical" evidence="6">
    <location>
        <begin position="393"/>
        <end position="413"/>
    </location>
</feature>
<dbReference type="EMBL" id="JACDTY010000023">
    <property type="protein sequence ID" value="MBA1144413.1"/>
    <property type="molecule type" value="Genomic_DNA"/>
</dbReference>
<dbReference type="GO" id="GO:0005886">
    <property type="term" value="C:plasma membrane"/>
    <property type="evidence" value="ECO:0007669"/>
    <property type="project" value="UniProtKB-SubCell"/>
</dbReference>
<comment type="subcellular location">
    <subcellularLocation>
        <location evidence="1">Cell membrane</location>
        <topology evidence="1">Multi-pass membrane protein</topology>
    </subcellularLocation>
</comment>
<feature type="transmembrane region" description="Helical" evidence="6">
    <location>
        <begin position="345"/>
        <end position="364"/>
    </location>
</feature>
<sequence length="647" mass="68738">MSATTTQLPFTIAGFPLRSWAFAVRIWMASVVALLASFWLQLEAPASAMLTVMILAEPTRGQALEKAGFRLIATLVGVVASIAIVGSLSQTRDLLLVAFALWMGLCIYACGLLDGYRAYAAVLSGYTVAFIAIQQIDNPQGVFEAATERGAAIAVGVLSITLVNDLLLAPDRHPQLGAQLAALHQRVRNYARAVIRREATDAVAVAALIREIVTHRPDISSLAAESSSGPVRSAAARSAMVALVAELQAARALAALPAKSDTALRERWASAFDLSSEEFSKISSRDQDAGSLDADQVPLQWALGELMRRDSEVRVHLAALKSVVRPSRSWRAPLYRSQRIAIENGVRAAACVAAACLFFVLAGWPSASSALSLVAVAMGLGATTPAPRTFTTLGFFGAPIAVALTGILEFFVLNGVSDFPLLALGLAPFLIGAALMATSPNPVWAGLGKVNLIFISAIFAPSNPQTYNPQSFLFTSLFTCAAMSVLLATQYLIPPVSDRQRRRWLLASARHDLRQLLDRPDRRYAPEEAAFRDAVRVGQIASAGPNEAEYRTSVEHALEYFDQAAAIRCGAARLTQLTDRAIGALVVNARAALAARDPQLIRVAANDLRAYAETDHAVAAARAALVVAGAIVEQAAAAAIHVQGARS</sequence>
<feature type="transmembrane region" description="Helical" evidence="6">
    <location>
        <begin position="26"/>
        <end position="55"/>
    </location>
</feature>
<evidence type="ECO:0000256" key="1">
    <source>
        <dbReference type="ARBA" id="ARBA00004651"/>
    </source>
</evidence>
<keyword evidence="2" id="KW-1003">Cell membrane</keyword>
<dbReference type="PANTHER" id="PTHR30509:SF40">
    <property type="entry name" value="BLR3852 PROTEIN"/>
    <property type="match status" value="1"/>
</dbReference>
<dbReference type="RefSeq" id="WP_181061358.1">
    <property type="nucleotide sequence ID" value="NZ_JACDTY010000023.1"/>
</dbReference>
<feature type="transmembrane region" description="Helical" evidence="6">
    <location>
        <begin position="443"/>
        <end position="460"/>
    </location>
</feature>
<organism evidence="7 8">
    <name type="scientific">Mesorhizobium neociceri</name>
    <dbReference type="NCBI Taxonomy" id="1307853"/>
    <lineage>
        <taxon>Bacteria</taxon>
        <taxon>Pseudomonadati</taxon>
        <taxon>Pseudomonadota</taxon>
        <taxon>Alphaproteobacteria</taxon>
        <taxon>Hyphomicrobiales</taxon>
        <taxon>Phyllobacteriaceae</taxon>
        <taxon>Mesorhizobium</taxon>
    </lineage>
</organism>
<accession>A0A838BDT2</accession>
<comment type="caution">
    <text evidence="7">The sequence shown here is derived from an EMBL/GenBank/DDBJ whole genome shotgun (WGS) entry which is preliminary data.</text>
</comment>
<evidence type="ECO:0000313" key="7">
    <source>
        <dbReference type="EMBL" id="MBA1144413.1"/>
    </source>
</evidence>
<name>A0A838BDT2_9HYPH</name>